<evidence type="ECO:0000259" key="6">
    <source>
        <dbReference type="Pfam" id="PF06271"/>
    </source>
</evidence>
<dbReference type="EMBL" id="LR785060">
    <property type="protein sequence ID" value="CAB3244587.1"/>
    <property type="molecule type" value="mRNA"/>
</dbReference>
<evidence type="ECO:0000256" key="4">
    <source>
        <dbReference type="ARBA" id="ARBA00023136"/>
    </source>
</evidence>
<dbReference type="Pfam" id="PF06271">
    <property type="entry name" value="RDD"/>
    <property type="match status" value="1"/>
</dbReference>
<sequence>MTTENTNEKSQPSQIYDEYMSELRKWRHDCEMYKWMWSQHWMMHSAAMHQAFINTLPVNRAVPNSQTTPAQSNVGGIPVTPQNQAHNHVYRLPSMGRRAMAEFTDFTILFTFKMMLVWFLMTAFGLSYGNLTFQILFEEVNMDDFDSVHQDDLETMLILALVYRILACVYEWIFLWYQGATPGKQLFDLKVITCRIGLSTGMDTVSIIPATPLTPSSAWTRAMVKNLSIAFMIPSFITAFFYTHRRTSYDVLSRCIVVRATPVRRE</sequence>
<accession>A0A6F9DBZ0</accession>
<feature type="domain" description="RDD" evidence="6">
    <location>
        <begin position="93"/>
        <end position="253"/>
    </location>
</feature>
<organism evidence="7">
    <name type="scientific">Phallusia mammillata</name>
    <dbReference type="NCBI Taxonomy" id="59560"/>
    <lineage>
        <taxon>Eukaryota</taxon>
        <taxon>Metazoa</taxon>
        <taxon>Chordata</taxon>
        <taxon>Tunicata</taxon>
        <taxon>Ascidiacea</taxon>
        <taxon>Phlebobranchia</taxon>
        <taxon>Ascidiidae</taxon>
        <taxon>Phallusia</taxon>
    </lineage>
</organism>
<dbReference type="GO" id="GO:0016020">
    <property type="term" value="C:membrane"/>
    <property type="evidence" value="ECO:0007669"/>
    <property type="project" value="UniProtKB-SubCell"/>
</dbReference>
<feature type="transmembrane region" description="Helical" evidence="5">
    <location>
        <begin position="116"/>
        <end position="137"/>
    </location>
</feature>
<protein>
    <submittedName>
        <fullName evidence="7">Protein FAM8A1-like</fullName>
    </submittedName>
</protein>
<dbReference type="InterPro" id="IPR039871">
    <property type="entry name" value="FAM8A1"/>
</dbReference>
<keyword evidence="2 5" id="KW-0812">Transmembrane</keyword>
<gene>
    <name evidence="7" type="primary">Fam8a1</name>
</gene>
<keyword evidence="3 5" id="KW-1133">Transmembrane helix</keyword>
<evidence type="ECO:0000256" key="3">
    <source>
        <dbReference type="ARBA" id="ARBA00022989"/>
    </source>
</evidence>
<dbReference type="PANTHER" id="PTHR13659">
    <property type="entry name" value="AUTOSOMAL HIGHLY CONSERVED PROTEIN"/>
    <property type="match status" value="1"/>
</dbReference>
<dbReference type="PANTHER" id="PTHR13659:SF5">
    <property type="entry name" value="PROTEIN FAM8A1"/>
    <property type="match status" value="1"/>
</dbReference>
<evidence type="ECO:0000313" key="7">
    <source>
        <dbReference type="EMBL" id="CAB3244587.1"/>
    </source>
</evidence>
<reference evidence="7" key="1">
    <citation type="submission" date="2020-04" db="EMBL/GenBank/DDBJ databases">
        <authorList>
            <person name="Neveu A P."/>
        </authorList>
    </citation>
    <scope>NUCLEOTIDE SEQUENCE</scope>
    <source>
        <tissue evidence="7">Whole embryo</tissue>
    </source>
</reference>
<name>A0A6F9DBZ0_9ASCI</name>
<dbReference type="InterPro" id="IPR010432">
    <property type="entry name" value="RDD"/>
</dbReference>
<evidence type="ECO:0000256" key="1">
    <source>
        <dbReference type="ARBA" id="ARBA00004141"/>
    </source>
</evidence>
<evidence type="ECO:0000256" key="5">
    <source>
        <dbReference type="SAM" id="Phobius"/>
    </source>
</evidence>
<comment type="subcellular location">
    <subcellularLocation>
        <location evidence="1">Membrane</location>
        <topology evidence="1">Multi-pass membrane protein</topology>
    </subcellularLocation>
</comment>
<proteinExistence type="evidence at transcript level"/>
<evidence type="ECO:0000256" key="2">
    <source>
        <dbReference type="ARBA" id="ARBA00022692"/>
    </source>
</evidence>
<keyword evidence="4 5" id="KW-0472">Membrane</keyword>
<dbReference type="AlphaFoldDB" id="A0A6F9DBZ0"/>
<feature type="transmembrane region" description="Helical" evidence="5">
    <location>
        <begin position="157"/>
        <end position="177"/>
    </location>
</feature>
<feature type="transmembrane region" description="Helical" evidence="5">
    <location>
        <begin position="222"/>
        <end position="242"/>
    </location>
</feature>